<organism evidence="4 5">
    <name type="scientific">Celerinatantimonas diazotrophica</name>
    <dbReference type="NCBI Taxonomy" id="412034"/>
    <lineage>
        <taxon>Bacteria</taxon>
        <taxon>Pseudomonadati</taxon>
        <taxon>Pseudomonadota</taxon>
        <taxon>Gammaproteobacteria</taxon>
        <taxon>Celerinatantimonadaceae</taxon>
        <taxon>Celerinatantimonas</taxon>
    </lineage>
</organism>
<dbReference type="Pfam" id="PF13673">
    <property type="entry name" value="Acetyltransf_10"/>
    <property type="match status" value="1"/>
</dbReference>
<keyword evidence="5" id="KW-1185">Reference proteome</keyword>
<dbReference type="PROSITE" id="PS51186">
    <property type="entry name" value="GNAT"/>
    <property type="match status" value="1"/>
</dbReference>
<accession>A0A4R1J873</accession>
<comment type="caution">
    <text evidence="4">The sequence shown here is derived from an EMBL/GenBank/DDBJ whole genome shotgun (WGS) entry which is preliminary data.</text>
</comment>
<dbReference type="CDD" id="cd04301">
    <property type="entry name" value="NAT_SF"/>
    <property type="match status" value="1"/>
</dbReference>
<name>A0A4R1J873_9GAMM</name>
<dbReference type="AlphaFoldDB" id="A0A4R1J873"/>
<evidence type="ECO:0000256" key="2">
    <source>
        <dbReference type="ARBA" id="ARBA00072224"/>
    </source>
</evidence>
<proteinExistence type="inferred from homology"/>
<dbReference type="RefSeq" id="WP_131914039.1">
    <property type="nucleotide sequence ID" value="NZ_OU594967.1"/>
</dbReference>
<sequence>MFEWACKSFCQLSVDELYQILKLRVDVFVVEQHCPYPELDGHDTYSEVRHLMLYQQGKLSAYARLLAPGMTYPTAAIGRVIVAAHARGEKLGRVLMNEAIDQCKKLWPEQPITIEAQAHLQAFYESVGFRAISDIFLEDGIEHRNMQLD</sequence>
<dbReference type="EMBL" id="SMGD01000017">
    <property type="protein sequence ID" value="TCK46706.1"/>
    <property type="molecule type" value="Genomic_DNA"/>
</dbReference>
<dbReference type="GO" id="GO:0016747">
    <property type="term" value="F:acyltransferase activity, transferring groups other than amino-acyl groups"/>
    <property type="evidence" value="ECO:0007669"/>
    <property type="project" value="InterPro"/>
</dbReference>
<feature type="domain" description="N-acetyltransferase" evidence="3">
    <location>
        <begin position="7"/>
        <end position="149"/>
    </location>
</feature>
<dbReference type="Gene3D" id="3.40.630.30">
    <property type="match status" value="1"/>
</dbReference>
<evidence type="ECO:0000256" key="1">
    <source>
        <dbReference type="ARBA" id="ARBA00009623"/>
    </source>
</evidence>
<comment type="similarity">
    <text evidence="1">Belongs to the UPF0039 (ElaA) family.</text>
</comment>
<reference evidence="4 5" key="1">
    <citation type="submission" date="2019-03" db="EMBL/GenBank/DDBJ databases">
        <title>Genomic Encyclopedia of Type Strains, Phase IV (KMG-IV): sequencing the most valuable type-strain genomes for metagenomic binning, comparative biology and taxonomic classification.</title>
        <authorList>
            <person name="Goeker M."/>
        </authorList>
    </citation>
    <scope>NUCLEOTIDE SEQUENCE [LARGE SCALE GENOMIC DNA]</scope>
    <source>
        <strain evidence="4 5">DSM 18577</strain>
    </source>
</reference>
<dbReference type="SUPFAM" id="SSF55729">
    <property type="entry name" value="Acyl-CoA N-acyltransferases (Nat)"/>
    <property type="match status" value="1"/>
</dbReference>
<dbReference type="InterPro" id="IPR000182">
    <property type="entry name" value="GNAT_dom"/>
</dbReference>
<evidence type="ECO:0000313" key="5">
    <source>
        <dbReference type="Proteomes" id="UP000295565"/>
    </source>
</evidence>
<gene>
    <name evidence="4" type="ORF">EV690_3292</name>
</gene>
<dbReference type="Proteomes" id="UP000295565">
    <property type="component" value="Unassembled WGS sequence"/>
</dbReference>
<evidence type="ECO:0000313" key="4">
    <source>
        <dbReference type="EMBL" id="TCK46706.1"/>
    </source>
</evidence>
<evidence type="ECO:0000259" key="3">
    <source>
        <dbReference type="PROSITE" id="PS51186"/>
    </source>
</evidence>
<protein>
    <recommendedName>
        <fullName evidence="2">Protein ElaA</fullName>
    </recommendedName>
</protein>
<dbReference type="InterPro" id="IPR016181">
    <property type="entry name" value="Acyl_CoA_acyltransferase"/>
</dbReference>
<dbReference type="OrthoDB" id="9796171at2"/>
<dbReference type="FunFam" id="3.40.630.30:FF:000035">
    <property type="entry name" value="GNAT family N-acetyltransferase"/>
    <property type="match status" value="1"/>
</dbReference>